<evidence type="ECO:0000313" key="1">
    <source>
        <dbReference type="EMBL" id="CAK90610.1"/>
    </source>
</evidence>
<dbReference type="InParanoid" id="A0E5P3"/>
<dbReference type="AlphaFoldDB" id="A0E5P3"/>
<dbReference type="KEGG" id="ptm:GSPATT00003472001"/>
<dbReference type="HOGENOM" id="CLU_1698948_0_0_1"/>
<keyword evidence="2" id="KW-1185">Reference proteome</keyword>
<name>A0E5P3_PARTE</name>
<organism evidence="1 2">
    <name type="scientific">Paramecium tetraurelia</name>
    <dbReference type="NCBI Taxonomy" id="5888"/>
    <lineage>
        <taxon>Eukaryota</taxon>
        <taxon>Sar</taxon>
        <taxon>Alveolata</taxon>
        <taxon>Ciliophora</taxon>
        <taxon>Intramacronucleata</taxon>
        <taxon>Oligohymenophorea</taxon>
        <taxon>Peniculida</taxon>
        <taxon>Parameciidae</taxon>
        <taxon>Paramecium</taxon>
    </lineage>
</organism>
<dbReference type="RefSeq" id="XP_001458007.1">
    <property type="nucleotide sequence ID" value="XM_001457970.1"/>
</dbReference>
<dbReference type="GeneID" id="5043792"/>
<sequence length="155" mass="18409">MSEHITLYKIDVLCFLGHFNKQDFLRSICCTHSQFGLNFHCVIRDKKTPEICKNFSKGRQANNRKKVGGSKLVFICQWKQQIDGEQPVNWNFYKKRNADTIKDWHMFFQLKILTPIFRDEGQDQMVRCYLEKQFKIILVPFAFAQGRQVIIQSLQ</sequence>
<dbReference type="EMBL" id="CT868660">
    <property type="protein sequence ID" value="CAK90610.1"/>
    <property type="molecule type" value="Genomic_DNA"/>
</dbReference>
<evidence type="ECO:0000313" key="2">
    <source>
        <dbReference type="Proteomes" id="UP000000600"/>
    </source>
</evidence>
<reference evidence="1 2" key="1">
    <citation type="journal article" date="2006" name="Nature">
        <title>Global trends of whole-genome duplications revealed by the ciliate Paramecium tetraurelia.</title>
        <authorList>
            <consortium name="Genoscope"/>
            <person name="Aury J.-M."/>
            <person name="Jaillon O."/>
            <person name="Duret L."/>
            <person name="Noel B."/>
            <person name="Jubin C."/>
            <person name="Porcel B.M."/>
            <person name="Segurens B."/>
            <person name="Daubin V."/>
            <person name="Anthouard V."/>
            <person name="Aiach N."/>
            <person name="Arnaiz O."/>
            <person name="Billaut A."/>
            <person name="Beisson J."/>
            <person name="Blanc I."/>
            <person name="Bouhouche K."/>
            <person name="Camara F."/>
            <person name="Duharcourt S."/>
            <person name="Guigo R."/>
            <person name="Gogendeau D."/>
            <person name="Katinka M."/>
            <person name="Keller A.-M."/>
            <person name="Kissmehl R."/>
            <person name="Klotz C."/>
            <person name="Koll F."/>
            <person name="Le Moue A."/>
            <person name="Lepere C."/>
            <person name="Malinsky S."/>
            <person name="Nowacki M."/>
            <person name="Nowak J.K."/>
            <person name="Plattner H."/>
            <person name="Poulain J."/>
            <person name="Ruiz F."/>
            <person name="Serrano V."/>
            <person name="Zagulski M."/>
            <person name="Dessen P."/>
            <person name="Betermier M."/>
            <person name="Weissenbach J."/>
            <person name="Scarpelli C."/>
            <person name="Schachter V."/>
            <person name="Sperling L."/>
            <person name="Meyer E."/>
            <person name="Cohen J."/>
            <person name="Wincker P."/>
        </authorList>
    </citation>
    <scope>NUCLEOTIDE SEQUENCE [LARGE SCALE GENOMIC DNA]</scope>
    <source>
        <strain evidence="1 2">Stock d4-2</strain>
    </source>
</reference>
<protein>
    <submittedName>
        <fullName evidence="1">Uncharacterized protein</fullName>
    </submittedName>
</protein>
<dbReference type="Proteomes" id="UP000000600">
    <property type="component" value="Unassembled WGS sequence"/>
</dbReference>
<accession>A0E5P3</accession>
<proteinExistence type="predicted"/>
<gene>
    <name evidence="1" type="ORF">GSPATT00003472001</name>
</gene>